<sequence length="392" mass="44726">MAPTTSTRSSTSSPSQPPAFHMVPHCTVTATGEELLRIVEEVDCNAYEAKRCEELREEQRFPISQDLTDLLTPIDDDYLAVGPDQTKHRVPKKPRVMVDEDREDKQMDLDAPMLPERNSKERKLVNEPDIDQLRDLVNQKPWKPTPLFNTRLWEAHQTHDIEYQHARRYSPPVVDQDLNNALLEDKENDELTRTPSMRFDSLTPKRQHFIKECIKRSTYWNGTKMSLDHVFAESNTRVGIFNEPAVRVYIDGQRQKEIRTMHKEGHSEEVIDRLQQEAFGMSGKELDCLAESAREESEAVGQILPPPVPSSPKKTPSPKTKGKKRKADDEEAPASRNVRQRTEEDSQPSQSSAGTVPGSEVVDESPSPTRRSGRVTRRSTRLIEEMEPAPET</sequence>
<organism evidence="1 2">
    <name type="scientific">Vermiconidia calcicola</name>
    <dbReference type="NCBI Taxonomy" id="1690605"/>
    <lineage>
        <taxon>Eukaryota</taxon>
        <taxon>Fungi</taxon>
        <taxon>Dikarya</taxon>
        <taxon>Ascomycota</taxon>
        <taxon>Pezizomycotina</taxon>
        <taxon>Dothideomycetes</taxon>
        <taxon>Dothideomycetidae</taxon>
        <taxon>Mycosphaerellales</taxon>
        <taxon>Extremaceae</taxon>
        <taxon>Vermiconidia</taxon>
    </lineage>
</organism>
<protein>
    <submittedName>
        <fullName evidence="1">Uncharacterized protein</fullName>
    </submittedName>
</protein>
<evidence type="ECO:0000313" key="1">
    <source>
        <dbReference type="EMBL" id="KAK3717223.1"/>
    </source>
</evidence>
<dbReference type="EMBL" id="JAUTXU010000038">
    <property type="protein sequence ID" value="KAK3717223.1"/>
    <property type="molecule type" value="Genomic_DNA"/>
</dbReference>
<gene>
    <name evidence="1" type="ORF">LTR37_005932</name>
</gene>
<reference evidence="1" key="1">
    <citation type="submission" date="2023-07" db="EMBL/GenBank/DDBJ databases">
        <title>Black Yeasts Isolated from many extreme environments.</title>
        <authorList>
            <person name="Coleine C."/>
            <person name="Stajich J.E."/>
            <person name="Selbmann L."/>
        </authorList>
    </citation>
    <scope>NUCLEOTIDE SEQUENCE</scope>
    <source>
        <strain evidence="1">CCFEE 5714</strain>
    </source>
</reference>
<dbReference type="Proteomes" id="UP001281147">
    <property type="component" value="Unassembled WGS sequence"/>
</dbReference>
<accession>A0ACC3NHS8</accession>
<comment type="caution">
    <text evidence="1">The sequence shown here is derived from an EMBL/GenBank/DDBJ whole genome shotgun (WGS) entry which is preliminary data.</text>
</comment>
<evidence type="ECO:0000313" key="2">
    <source>
        <dbReference type="Proteomes" id="UP001281147"/>
    </source>
</evidence>
<name>A0ACC3NHS8_9PEZI</name>
<proteinExistence type="predicted"/>
<keyword evidence="2" id="KW-1185">Reference proteome</keyword>